<keyword evidence="1" id="KW-0472">Membrane</keyword>
<keyword evidence="1" id="KW-0812">Transmembrane</keyword>
<reference evidence="2" key="1">
    <citation type="submission" date="2025-08" db="UniProtKB">
        <authorList>
            <consortium name="RefSeq"/>
        </authorList>
    </citation>
    <scope>IDENTIFICATION</scope>
</reference>
<evidence type="ECO:0000313" key="2">
    <source>
        <dbReference type="RefSeq" id="XP_016506599.1"/>
    </source>
</evidence>
<dbReference type="KEGG" id="nta:107824369"/>
<proteinExistence type="predicted"/>
<gene>
    <name evidence="2" type="primary">LOC107824369</name>
</gene>
<organism evidence="2">
    <name type="scientific">Nicotiana tabacum</name>
    <name type="common">Common tobacco</name>
    <dbReference type="NCBI Taxonomy" id="4097"/>
    <lineage>
        <taxon>Eukaryota</taxon>
        <taxon>Viridiplantae</taxon>
        <taxon>Streptophyta</taxon>
        <taxon>Embryophyta</taxon>
        <taxon>Tracheophyta</taxon>
        <taxon>Spermatophyta</taxon>
        <taxon>Magnoliopsida</taxon>
        <taxon>eudicotyledons</taxon>
        <taxon>Gunneridae</taxon>
        <taxon>Pentapetalae</taxon>
        <taxon>asterids</taxon>
        <taxon>lamiids</taxon>
        <taxon>Solanales</taxon>
        <taxon>Solanaceae</taxon>
        <taxon>Nicotianoideae</taxon>
        <taxon>Nicotianeae</taxon>
        <taxon>Nicotiana</taxon>
    </lineage>
</organism>
<dbReference type="RefSeq" id="XP_016506599.1">
    <property type="nucleotide sequence ID" value="XM_016651113.1"/>
</dbReference>
<accession>A0A1S4D015</accession>
<evidence type="ECO:0000256" key="1">
    <source>
        <dbReference type="SAM" id="Phobius"/>
    </source>
</evidence>
<dbReference type="OrthoDB" id="1264922at2759"/>
<dbReference type="AlphaFoldDB" id="A0A1S4D015"/>
<name>A0A1S4D015_TOBAC</name>
<dbReference type="OMA" id="FPTRINY"/>
<dbReference type="PaxDb" id="4097-A0A1S4D015"/>
<keyword evidence="1" id="KW-1133">Transmembrane helix</keyword>
<sequence length="142" mass="16756">MASQGSLETTEEFPTRINYRPNSKPQIVIERYMPELEAYMQRDAEPIDLNVMRDINDRLTTMLEDVRLMKKRLTRIMILQLLCLFVAFSGLFLKLIRKYCVWLVCPHRRVCCTQVLANKFLAFSLTSANKFFFLLHQGRGKF</sequence>
<feature type="transmembrane region" description="Helical" evidence="1">
    <location>
        <begin position="76"/>
        <end position="96"/>
    </location>
</feature>
<protein>
    <submittedName>
        <fullName evidence="2">Uncharacterized protein</fullName>
    </submittedName>
</protein>